<protein>
    <submittedName>
        <fullName evidence="2">DUF4133 domain-containing protein</fullName>
    </submittedName>
</protein>
<dbReference type="InterPro" id="IPR025407">
    <property type="entry name" value="DUF4133"/>
</dbReference>
<reference evidence="3" key="1">
    <citation type="submission" date="2024-03" db="EMBL/GenBank/DDBJ databases">
        <title>Chitinophaga horti sp. nov., isolated from garden soil.</title>
        <authorList>
            <person name="Lee D.S."/>
            <person name="Han D.M."/>
            <person name="Baek J.H."/>
            <person name="Choi D.G."/>
            <person name="Jeon J.H."/>
            <person name="Jeon C.O."/>
        </authorList>
    </citation>
    <scope>NUCLEOTIDE SEQUENCE [LARGE SCALE GENOMIC DNA]</scope>
    <source>
        <strain evidence="3">GPA1</strain>
    </source>
</reference>
<name>A0ABZ2YLR4_9BACT</name>
<dbReference type="Pfam" id="PF13571">
    <property type="entry name" value="DUF4133"/>
    <property type="match status" value="1"/>
</dbReference>
<dbReference type="RefSeq" id="WP_126247890.1">
    <property type="nucleotide sequence ID" value="NZ_CP149822.1"/>
</dbReference>
<organism evidence="2 3">
    <name type="scientific">Chitinophaga pollutisoli</name>
    <dbReference type="NCBI Taxonomy" id="3133966"/>
    <lineage>
        <taxon>Bacteria</taxon>
        <taxon>Pseudomonadati</taxon>
        <taxon>Bacteroidota</taxon>
        <taxon>Chitinophagia</taxon>
        <taxon>Chitinophagales</taxon>
        <taxon>Chitinophagaceae</taxon>
        <taxon>Chitinophaga</taxon>
    </lineage>
</organism>
<dbReference type="Proteomes" id="UP001485459">
    <property type="component" value="Chromosome"/>
</dbReference>
<evidence type="ECO:0000313" key="2">
    <source>
        <dbReference type="EMBL" id="WZN40693.1"/>
    </source>
</evidence>
<gene>
    <name evidence="2" type="ORF">WJU16_22275</name>
</gene>
<keyword evidence="1" id="KW-0472">Membrane</keyword>
<evidence type="ECO:0000313" key="3">
    <source>
        <dbReference type="Proteomes" id="UP001485459"/>
    </source>
</evidence>
<accession>A0ABZ2YLR4</accession>
<evidence type="ECO:0000256" key="1">
    <source>
        <dbReference type="SAM" id="Phobius"/>
    </source>
</evidence>
<proteinExistence type="predicted"/>
<feature type="transmembrane region" description="Helical" evidence="1">
    <location>
        <begin position="50"/>
        <end position="67"/>
    </location>
</feature>
<sequence length="111" mass="12230">MATVYQINKGVNRSIEFRGIKAQYLLFLAVGMVLLLLLCAIAFIAGIPAIPVVVAVVVAGYGLLVAVQRYSKRYGEHGLAKKLAQSRLPQHITTSSRSVFTSFNSRKYEKE</sequence>
<keyword evidence="3" id="KW-1185">Reference proteome</keyword>
<keyword evidence="1" id="KW-1133">Transmembrane helix</keyword>
<keyword evidence="1" id="KW-0812">Transmembrane</keyword>
<dbReference type="EMBL" id="CP149822">
    <property type="protein sequence ID" value="WZN40693.1"/>
    <property type="molecule type" value="Genomic_DNA"/>
</dbReference>
<feature type="transmembrane region" description="Helical" evidence="1">
    <location>
        <begin position="24"/>
        <end position="44"/>
    </location>
</feature>